<proteinExistence type="predicted"/>
<dbReference type="VEuPathDB" id="FungiDB:I303_07821"/>
<dbReference type="EMBL" id="KI894036">
    <property type="protein sequence ID" value="OBR81911.1"/>
    <property type="molecule type" value="Genomic_DNA"/>
</dbReference>
<gene>
    <name evidence="1" type="ORF">I303_07821</name>
</gene>
<accession>A0A1A5ZVS5</accession>
<sequence>MPGISVLNPAGMPLDTFRSIPDDYKFALLRASWKSGGVLQTKSNWDEVADEYARVMKEIREPAE</sequence>
<organism evidence="1">
    <name type="scientific">Kwoniella dejecticola CBS 10117</name>
    <dbReference type="NCBI Taxonomy" id="1296121"/>
    <lineage>
        <taxon>Eukaryota</taxon>
        <taxon>Fungi</taxon>
        <taxon>Dikarya</taxon>
        <taxon>Basidiomycota</taxon>
        <taxon>Agaricomycotina</taxon>
        <taxon>Tremellomycetes</taxon>
        <taxon>Tremellales</taxon>
        <taxon>Cryptococcaceae</taxon>
        <taxon>Kwoniella</taxon>
    </lineage>
</organism>
<reference evidence="1" key="1">
    <citation type="submission" date="2013-07" db="EMBL/GenBank/DDBJ databases">
        <title>The Genome Sequence of Cryptococcus dejecticola CBS10117.</title>
        <authorList>
            <consortium name="The Broad Institute Genome Sequencing Platform"/>
            <person name="Cuomo C."/>
            <person name="Litvintseva A."/>
            <person name="Chen Y."/>
            <person name="Heitman J."/>
            <person name="Sun S."/>
            <person name="Springer D."/>
            <person name="Dromer F."/>
            <person name="Young S.K."/>
            <person name="Zeng Q."/>
            <person name="Gargeya S."/>
            <person name="Fitzgerald M."/>
            <person name="Abouelleil A."/>
            <person name="Alvarado L."/>
            <person name="Berlin A.M."/>
            <person name="Chapman S.B."/>
            <person name="Dewar J."/>
            <person name="Goldberg J."/>
            <person name="Griggs A."/>
            <person name="Gujja S."/>
            <person name="Hansen M."/>
            <person name="Howarth C."/>
            <person name="Imamovic A."/>
            <person name="Larimer J."/>
            <person name="McCowan C."/>
            <person name="Murphy C."/>
            <person name="Pearson M."/>
            <person name="Priest M."/>
            <person name="Roberts A."/>
            <person name="Saif S."/>
            <person name="Shea T."/>
            <person name="Sykes S."/>
            <person name="Wortman J."/>
            <person name="Nusbaum C."/>
            <person name="Birren B."/>
        </authorList>
    </citation>
    <scope>NUCLEOTIDE SEQUENCE [LARGE SCALE GENOMIC DNA]</scope>
    <source>
        <strain evidence="1">CBS 10117</strain>
    </source>
</reference>
<dbReference type="AlphaFoldDB" id="A0A1A5ZVS5"/>
<evidence type="ECO:0000313" key="1">
    <source>
        <dbReference type="EMBL" id="OBR81911.1"/>
    </source>
</evidence>
<protein>
    <submittedName>
        <fullName evidence="1">Uncharacterized protein</fullName>
    </submittedName>
</protein>
<name>A0A1A5ZVS5_9TREE</name>
<dbReference type="OrthoDB" id="2570842at2759"/>